<dbReference type="Proteomes" id="UP001213680">
    <property type="component" value="Chromosome"/>
</dbReference>
<dbReference type="RefSeq" id="WP_026825180.1">
    <property type="nucleotide sequence ID" value="NZ_CP118099.1"/>
</dbReference>
<gene>
    <name evidence="1" type="ORF">PTI97_11560</name>
</gene>
<dbReference type="SUPFAM" id="SSF51011">
    <property type="entry name" value="Glycosyl hydrolase domain"/>
    <property type="match status" value="1"/>
</dbReference>
<sequence>MKWEAIEEVLHELGDTARQDWNRLFEKWSNHHWHDHEHPSEKTNILLVDAGFILTDGRANLEALHQLLADHVRTTVSDLYLVSLFPYKTRQNDTAIDSRVQLFEDLGRFTDEFDLMYEMVPEAYSEHQFDLIIETDALIERLAYGATKIRVHVESFRGIEPERIKLVLKLWRMVMHAYKPNAQLVVANERVDSSLVYEQEADVVCHFDLSSHVILAFAQSDVTRLADWVRQGHPLSSDKTYFNFLSSAERDPFEKNLMDATPDAILAAHSVLFSLQGIPLIDYRTLFGAAQPIEQDELLQALKRDPNRLRVYEGILSQLNVKRLHPAFSPYIGQEVVSLDRRIFAVKRQHKDETLLLLTNMSEETVQTDCEGMSLFTEERMTNVTLRPYEYVWLKQSHIGE</sequence>
<dbReference type="InterPro" id="IPR017853">
    <property type="entry name" value="GH"/>
</dbReference>
<name>A0ABY7X3E4_9BACL</name>
<keyword evidence="2" id="KW-1185">Reference proteome</keyword>
<evidence type="ECO:0000313" key="1">
    <source>
        <dbReference type="EMBL" id="WDH75454.1"/>
    </source>
</evidence>
<organism evidence="1 2">
    <name type="scientific">Exiguobacterium marinum</name>
    <dbReference type="NCBI Taxonomy" id="273528"/>
    <lineage>
        <taxon>Bacteria</taxon>
        <taxon>Bacillati</taxon>
        <taxon>Bacillota</taxon>
        <taxon>Bacilli</taxon>
        <taxon>Bacillales</taxon>
        <taxon>Bacillales Family XII. Incertae Sedis</taxon>
        <taxon>Exiguobacterium</taxon>
    </lineage>
</organism>
<accession>A0ABY7X3E4</accession>
<protein>
    <recommendedName>
        <fullName evidence="3">Maltogenic Amylase, C-terminal domain</fullName>
    </recommendedName>
</protein>
<dbReference type="SUPFAM" id="SSF51445">
    <property type="entry name" value="(Trans)glycosidases"/>
    <property type="match status" value="1"/>
</dbReference>
<proteinExistence type="predicted"/>
<dbReference type="EMBL" id="CP118099">
    <property type="protein sequence ID" value="WDH75454.1"/>
    <property type="molecule type" value="Genomic_DNA"/>
</dbReference>
<dbReference type="Gene3D" id="3.20.20.80">
    <property type="entry name" value="Glycosidases"/>
    <property type="match status" value="1"/>
</dbReference>
<evidence type="ECO:0000313" key="2">
    <source>
        <dbReference type="Proteomes" id="UP001213680"/>
    </source>
</evidence>
<reference evidence="1 2" key="1">
    <citation type="submission" date="2023-02" db="EMBL/GenBank/DDBJ databases">
        <title>A bacterium isolated from plastisphere.</title>
        <authorList>
            <person name="Sun Y."/>
        </authorList>
    </citation>
    <scope>NUCLEOTIDE SEQUENCE [LARGE SCALE GENOMIC DNA]</scope>
    <source>
        <strain evidence="2">a-1</strain>
    </source>
</reference>
<evidence type="ECO:0008006" key="3">
    <source>
        <dbReference type="Google" id="ProtNLM"/>
    </source>
</evidence>